<protein>
    <submittedName>
        <fullName evidence="2">Putative internal virion protein C</fullName>
    </submittedName>
</protein>
<evidence type="ECO:0000313" key="3">
    <source>
        <dbReference type="Proteomes" id="UP000258840"/>
    </source>
</evidence>
<reference evidence="2 3" key="1">
    <citation type="journal article" date="2018" name="Arch. Virol.">
        <title>Genomic characterization of the novel Ralstonia phage RPSC1.</title>
        <authorList>
            <person name="Liao M."/>
        </authorList>
    </citation>
    <scope>NUCLEOTIDE SEQUENCE [LARGE SCALE GENOMIC DNA]</scope>
</reference>
<dbReference type="Proteomes" id="UP000258840">
    <property type="component" value="Segment"/>
</dbReference>
<name>A0A2Z2U7T3_9CAUD</name>
<gene>
    <name evidence="2" type="ORF">RPSC1_5</name>
</gene>
<accession>A0A2Z2U7T3</accession>
<dbReference type="Pfam" id="PF26212">
    <property type="entry name" value="Phage_T7_Gp15"/>
    <property type="match status" value="1"/>
</dbReference>
<evidence type="ECO:0000313" key="2">
    <source>
        <dbReference type="EMBL" id="ATN92936.1"/>
    </source>
</evidence>
<evidence type="ECO:0000256" key="1">
    <source>
        <dbReference type="SAM" id="MobiDB-lite"/>
    </source>
</evidence>
<dbReference type="EMBL" id="MF893341">
    <property type="protein sequence ID" value="ATN92936.1"/>
    <property type="molecule type" value="Genomic_DNA"/>
</dbReference>
<organism evidence="2 3">
    <name type="scientific">Ralstonia phage RPSC1</name>
    <dbReference type="NCBI Taxonomy" id="2041351"/>
    <lineage>
        <taxon>Viruses</taxon>
        <taxon>Duplodnaviria</taxon>
        <taxon>Heunggongvirae</taxon>
        <taxon>Uroviricota</taxon>
        <taxon>Caudoviricetes</taxon>
        <taxon>Autographivirales</taxon>
        <taxon>Autotranscriptaviridae</taxon>
        <taxon>Stompelvirus</taxon>
        <taxon>Stompelvirus RPSC1</taxon>
    </lineage>
</organism>
<feature type="region of interest" description="Disordered" evidence="1">
    <location>
        <begin position="684"/>
        <end position="722"/>
    </location>
</feature>
<proteinExistence type="predicted"/>
<keyword evidence="3" id="KW-1185">Reference proteome</keyword>
<dbReference type="InterPro" id="IPR038993">
    <property type="entry name" value="Gp15"/>
</dbReference>
<feature type="compositionally biased region" description="Basic and acidic residues" evidence="1">
    <location>
        <begin position="704"/>
        <end position="722"/>
    </location>
</feature>
<sequence>MASSLNNVYQTVRQFQAAPQAPARQTGGSLQGANIQADRQMGPSLAQQLAQFAQSAPGAVKAIQEDRTESADKQVREWMRDKTLDEYRDAIHKGNVPFQDDPLAMSVLHNKSAYNLALQVEQDIEAKITQGSYDSVDAADQARIEALRGAREAYTKAFGTAGDTKAFDAGFYRDEEKRRDVLARLQTDVTNKRLKTEAEIIAKADMVAPIPEVIRGGGPQVAAQYIVNSAKKAFDMGQVRTDAERLGLISTAMDSLQESPQGHEVLRSLGEMKVPFGGQDVSLREVFGGGKFDLMVVNAQTKENERNGVRFVETAAKLSDMVSLNDDVGIRKHINGLVEESGGGMTPEIERANHYLTQVKHKQEVQAAAAQKALGEKMASDGRVQNAMTTLSGLIDGSLDGAGVSTNITDMGLDDREERSRAESQLISGYPEGPKRDKAILRLAASIPDGYAANAIKGQVSQANADWQVLMGQINAGKAAADLNIPASITRVQALAQVDATALYGADEKPPFMDAMEIGERLGQGPVEVAVATAKWKALPEKQRNDTMKMVDKSLARLKMAATGQNQEALRTLAGTYMSFNLDPETAVKRAEVDFKDQHVMFNDNKSAVHKSFFAVDGGATSVKAGEATFQGILTDAKKTLAIPDDKMMHIQYDPAGKRVLVRSILTGETVPVTQEELRSKYQAQATESTKKRTAKTKQQVEFITKKYPDDKPTKGVRAGHE</sequence>